<accession>A0ABW6PRC1</accession>
<name>A0ABW6PRC1_9NOCA</name>
<keyword evidence="1" id="KW-0472">Membrane</keyword>
<organism evidence="2 3">
    <name type="scientific">Nocardia thailandica</name>
    <dbReference type="NCBI Taxonomy" id="257275"/>
    <lineage>
        <taxon>Bacteria</taxon>
        <taxon>Bacillati</taxon>
        <taxon>Actinomycetota</taxon>
        <taxon>Actinomycetes</taxon>
        <taxon>Mycobacteriales</taxon>
        <taxon>Nocardiaceae</taxon>
        <taxon>Nocardia</taxon>
    </lineage>
</organism>
<keyword evidence="1" id="KW-0812">Transmembrane</keyword>
<protein>
    <submittedName>
        <fullName evidence="2">Uncharacterized protein</fullName>
    </submittedName>
</protein>
<comment type="caution">
    <text evidence="2">The sequence shown here is derived from an EMBL/GenBank/DDBJ whole genome shotgun (WGS) entry which is preliminary data.</text>
</comment>
<feature type="transmembrane region" description="Helical" evidence="1">
    <location>
        <begin position="30"/>
        <end position="54"/>
    </location>
</feature>
<feature type="transmembrane region" description="Helical" evidence="1">
    <location>
        <begin position="66"/>
        <end position="90"/>
    </location>
</feature>
<dbReference type="EMBL" id="JBIAMX010000011">
    <property type="protein sequence ID" value="MFF0544961.1"/>
    <property type="molecule type" value="Genomic_DNA"/>
</dbReference>
<keyword evidence="3" id="KW-1185">Reference proteome</keyword>
<reference evidence="2 3" key="1">
    <citation type="submission" date="2024-10" db="EMBL/GenBank/DDBJ databases">
        <title>The Natural Products Discovery Center: Release of the First 8490 Sequenced Strains for Exploring Actinobacteria Biosynthetic Diversity.</title>
        <authorList>
            <person name="Kalkreuter E."/>
            <person name="Kautsar S.A."/>
            <person name="Yang D."/>
            <person name="Bader C.D."/>
            <person name="Teijaro C.N."/>
            <person name="Fluegel L."/>
            <person name="Davis C.M."/>
            <person name="Simpson J.R."/>
            <person name="Lauterbach L."/>
            <person name="Steele A.D."/>
            <person name="Gui C."/>
            <person name="Meng S."/>
            <person name="Li G."/>
            <person name="Viehrig K."/>
            <person name="Ye F."/>
            <person name="Su P."/>
            <person name="Kiefer A.F."/>
            <person name="Nichols A."/>
            <person name="Cepeda A.J."/>
            <person name="Yan W."/>
            <person name="Fan B."/>
            <person name="Jiang Y."/>
            <person name="Adhikari A."/>
            <person name="Zheng C.-J."/>
            <person name="Schuster L."/>
            <person name="Cowan T.M."/>
            <person name="Smanski M.J."/>
            <person name="Chevrette M.G."/>
            <person name="De Carvalho L.P.S."/>
            <person name="Shen B."/>
        </authorList>
    </citation>
    <scope>NUCLEOTIDE SEQUENCE [LARGE SCALE GENOMIC DNA]</scope>
    <source>
        <strain evidence="2 3">NPDC004045</strain>
    </source>
</reference>
<evidence type="ECO:0000256" key="1">
    <source>
        <dbReference type="SAM" id="Phobius"/>
    </source>
</evidence>
<dbReference type="Proteomes" id="UP001601444">
    <property type="component" value="Unassembled WGS sequence"/>
</dbReference>
<gene>
    <name evidence="2" type="ORF">ACFYTF_19200</name>
</gene>
<keyword evidence="1" id="KW-1133">Transmembrane helix</keyword>
<proteinExistence type="predicted"/>
<dbReference type="RefSeq" id="WP_157224833.1">
    <property type="nucleotide sequence ID" value="NZ_JBIAMX010000011.1"/>
</dbReference>
<sequence length="107" mass="10780">MSTVAGSPAGRGVGTRSRMLSGARLDTDDLITVGLVLLIPVLVAVGPMVAAMIIRAHVGARPAASAGLLLTAVIAGGLLIAAVAAFAVAWQRRDAVAEAVRRRTGRA</sequence>
<evidence type="ECO:0000313" key="2">
    <source>
        <dbReference type="EMBL" id="MFF0544961.1"/>
    </source>
</evidence>
<evidence type="ECO:0000313" key="3">
    <source>
        <dbReference type="Proteomes" id="UP001601444"/>
    </source>
</evidence>